<dbReference type="EMBL" id="JADCNM010000013">
    <property type="protein sequence ID" value="KAG0456812.1"/>
    <property type="molecule type" value="Genomic_DNA"/>
</dbReference>
<protein>
    <submittedName>
        <fullName evidence="1">Uncharacterized protein</fullName>
    </submittedName>
</protein>
<name>A0A835PSJ2_VANPL</name>
<reference evidence="1 2" key="1">
    <citation type="journal article" date="2020" name="Nat. Food">
        <title>A phased Vanilla planifolia genome enables genetic improvement of flavour and production.</title>
        <authorList>
            <person name="Hasing T."/>
            <person name="Tang H."/>
            <person name="Brym M."/>
            <person name="Khazi F."/>
            <person name="Huang T."/>
            <person name="Chambers A.H."/>
        </authorList>
    </citation>
    <scope>NUCLEOTIDE SEQUENCE [LARGE SCALE GENOMIC DNA]</scope>
    <source>
        <tissue evidence="1">Leaf</tissue>
    </source>
</reference>
<dbReference type="Proteomes" id="UP000639772">
    <property type="component" value="Chromosome 13"/>
</dbReference>
<evidence type="ECO:0000313" key="1">
    <source>
        <dbReference type="EMBL" id="KAG0456812.1"/>
    </source>
</evidence>
<comment type="caution">
    <text evidence="1">The sequence shown here is derived from an EMBL/GenBank/DDBJ whole genome shotgun (WGS) entry which is preliminary data.</text>
</comment>
<dbReference type="OrthoDB" id="775852at2759"/>
<organism evidence="1 2">
    <name type="scientific">Vanilla planifolia</name>
    <name type="common">Vanilla</name>
    <dbReference type="NCBI Taxonomy" id="51239"/>
    <lineage>
        <taxon>Eukaryota</taxon>
        <taxon>Viridiplantae</taxon>
        <taxon>Streptophyta</taxon>
        <taxon>Embryophyta</taxon>
        <taxon>Tracheophyta</taxon>
        <taxon>Spermatophyta</taxon>
        <taxon>Magnoliopsida</taxon>
        <taxon>Liliopsida</taxon>
        <taxon>Asparagales</taxon>
        <taxon>Orchidaceae</taxon>
        <taxon>Vanilloideae</taxon>
        <taxon>Vanilleae</taxon>
        <taxon>Vanilla</taxon>
    </lineage>
</organism>
<accession>A0A835PSJ2</accession>
<proteinExistence type="predicted"/>
<gene>
    <name evidence="1" type="ORF">HPP92_024600</name>
</gene>
<evidence type="ECO:0000313" key="2">
    <source>
        <dbReference type="Proteomes" id="UP000639772"/>
    </source>
</evidence>
<dbReference type="AlphaFoldDB" id="A0A835PSJ2"/>
<sequence length="96" mass="10323">MVYVQNTAPSSPTFNLINPAAAVPLNASSVMGGRSMSEFKFESQTVKPWEGERIHEVGVEEDLELTLGPGTNGARNNCVITPGDLKSFSSSKLFSF</sequence>